<evidence type="ECO:0000313" key="2">
    <source>
        <dbReference type="EMBL" id="MCY1083290.1"/>
    </source>
</evidence>
<proteinExistence type="predicted"/>
<feature type="signal peptide" evidence="1">
    <location>
        <begin position="1"/>
        <end position="20"/>
    </location>
</feature>
<reference evidence="2 3" key="1">
    <citation type="submission" date="2022-11" db="EMBL/GenBank/DDBJ databases">
        <title>Minimal conservation of predation-associated metabolite biosynthetic gene clusters underscores biosynthetic potential of Myxococcota including descriptions for ten novel species: Archangium lansinium sp. nov., Myxococcus landrumus sp. nov., Nannocystis bai.</title>
        <authorList>
            <person name="Ahearne A."/>
            <person name="Stevens C."/>
            <person name="Phillips K."/>
        </authorList>
    </citation>
    <scope>NUCLEOTIDE SEQUENCE [LARGE SCALE GENOMIC DNA]</scope>
    <source>
        <strain evidence="2 3">MIWBW</strain>
    </source>
</reference>
<dbReference type="RefSeq" id="WP_267541825.1">
    <property type="nucleotide sequence ID" value="NZ_JAPNKA010000001.1"/>
</dbReference>
<protein>
    <recommendedName>
        <fullName evidence="4">Lipoprotein</fullName>
    </recommendedName>
</protein>
<comment type="caution">
    <text evidence="2">The sequence shown here is derived from an EMBL/GenBank/DDBJ whole genome shotgun (WGS) entry which is preliminary data.</text>
</comment>
<dbReference type="Proteomes" id="UP001207654">
    <property type="component" value="Unassembled WGS sequence"/>
</dbReference>
<sequence length="165" mass="17144">MLKRQWTVVAALAVMATQTACYNTRVATRAQPAGPAYTDRQWFAVGGLANLSQPAAQNCQHGVSWTESKLSGTDWLINVGLGVAGGIAGALACSNGTGDWNDVAGQVGCGWVGAALVPFLLSSRTVEYTCAAAPDYNRPAYMPPPTNNMMPPPAPAAAPESASQY</sequence>
<accession>A0ABT4ANP8</accession>
<name>A0ABT4ANP8_9BACT</name>
<keyword evidence="3" id="KW-1185">Reference proteome</keyword>
<gene>
    <name evidence="2" type="ORF">OV287_53530</name>
</gene>
<evidence type="ECO:0000256" key="1">
    <source>
        <dbReference type="SAM" id="SignalP"/>
    </source>
</evidence>
<evidence type="ECO:0000313" key="3">
    <source>
        <dbReference type="Proteomes" id="UP001207654"/>
    </source>
</evidence>
<dbReference type="EMBL" id="JAPNKA010000001">
    <property type="protein sequence ID" value="MCY1083290.1"/>
    <property type="molecule type" value="Genomic_DNA"/>
</dbReference>
<organism evidence="2 3">
    <name type="scientific">Archangium lansingense</name>
    <dbReference type="NCBI Taxonomy" id="2995310"/>
    <lineage>
        <taxon>Bacteria</taxon>
        <taxon>Pseudomonadati</taxon>
        <taxon>Myxococcota</taxon>
        <taxon>Myxococcia</taxon>
        <taxon>Myxococcales</taxon>
        <taxon>Cystobacterineae</taxon>
        <taxon>Archangiaceae</taxon>
        <taxon>Archangium</taxon>
    </lineage>
</organism>
<keyword evidence="1" id="KW-0732">Signal</keyword>
<evidence type="ECO:0008006" key="4">
    <source>
        <dbReference type="Google" id="ProtNLM"/>
    </source>
</evidence>
<feature type="chain" id="PRO_5045563781" description="Lipoprotein" evidence="1">
    <location>
        <begin position="21"/>
        <end position="165"/>
    </location>
</feature>